<protein>
    <recommendedName>
        <fullName evidence="4">Coenzyme PQQ synthesis protein D (PqqD)</fullName>
    </recommendedName>
</protein>
<dbReference type="SUPFAM" id="SSF53795">
    <property type="entry name" value="PEP carboxykinase-like"/>
    <property type="match status" value="1"/>
</dbReference>
<dbReference type="Proteomes" id="UP000315628">
    <property type="component" value="Unassembled WGS sequence"/>
</dbReference>
<dbReference type="Gene3D" id="3.40.50.300">
    <property type="entry name" value="P-loop containing nucleotide triphosphate hydrolases"/>
    <property type="match status" value="1"/>
</dbReference>
<feature type="region of interest" description="Disordered" evidence="1">
    <location>
        <begin position="174"/>
        <end position="208"/>
    </location>
</feature>
<accession>A0A560WGS2</accession>
<dbReference type="RefSeq" id="WP_144854967.1">
    <property type="nucleotide sequence ID" value="NZ_BAAAYT010000006.1"/>
</dbReference>
<proteinExistence type="predicted"/>
<reference evidence="2 3" key="1">
    <citation type="submission" date="2019-06" db="EMBL/GenBank/DDBJ databases">
        <title>Sequencing the genomes of 1000 actinobacteria strains.</title>
        <authorList>
            <person name="Klenk H.-P."/>
        </authorList>
    </citation>
    <scope>NUCLEOTIDE SEQUENCE [LARGE SCALE GENOMIC DNA]</scope>
    <source>
        <strain evidence="2 3">DSM 18935</strain>
    </source>
</reference>
<evidence type="ECO:0000313" key="2">
    <source>
        <dbReference type="EMBL" id="TWD16750.1"/>
    </source>
</evidence>
<dbReference type="AlphaFoldDB" id="A0A560WGS2"/>
<sequence>MAADDSTSIPLTAMGCRWILDLTHLPVAAVKEMRRRWSRCEELDADPATIALDEDRVPVVPVPAHRFGELQESDRHPPSPPVFVPYDDHRLHALPYDLSRALTRRGITRLTGRALLLHAAALTDAAGRAVVLVAPSGTGKSTASATLGRHLGYVTDESVVITWVGGEARLAPYPKPPSLIPTRMGEAPTAQDKDERSPDDLGLAPTHPDPVVAAMVTLARSDEADEPRLVEVDLLDQLQDLLPETSSVFALPDGLEQLARAATRSGPPLRLEYREIGDCLGLLRSLLQERERPAPEWVHLPPRPGERLPPSSESGASWDEWPLTAGAVVRRLPWTDAIAHEGRVLVLLHHQPVLLAGLGELVWTQTGTPRSVGELEALAVAAFGEHPESARLVHDAVASLAARGLVVVDPEQGEGV</sequence>
<name>A0A560WGS2_9MICO</name>
<feature type="region of interest" description="Disordered" evidence="1">
    <location>
        <begin position="296"/>
        <end position="316"/>
    </location>
</feature>
<dbReference type="InterPro" id="IPR027417">
    <property type="entry name" value="P-loop_NTPase"/>
</dbReference>
<comment type="caution">
    <text evidence="2">The sequence shown here is derived from an EMBL/GenBank/DDBJ whole genome shotgun (WGS) entry which is preliminary data.</text>
</comment>
<evidence type="ECO:0000313" key="3">
    <source>
        <dbReference type="Proteomes" id="UP000315628"/>
    </source>
</evidence>
<gene>
    <name evidence="2" type="ORF">FB557_0286</name>
</gene>
<keyword evidence="3" id="KW-1185">Reference proteome</keyword>
<dbReference type="OrthoDB" id="4793383at2"/>
<evidence type="ECO:0000256" key="1">
    <source>
        <dbReference type="SAM" id="MobiDB-lite"/>
    </source>
</evidence>
<dbReference type="EMBL" id="VIUW01000001">
    <property type="protein sequence ID" value="TWD16750.1"/>
    <property type="molecule type" value="Genomic_DNA"/>
</dbReference>
<organism evidence="2 3">
    <name type="scientific">Marihabitans asiaticum</name>
    <dbReference type="NCBI Taxonomy" id="415218"/>
    <lineage>
        <taxon>Bacteria</taxon>
        <taxon>Bacillati</taxon>
        <taxon>Actinomycetota</taxon>
        <taxon>Actinomycetes</taxon>
        <taxon>Micrococcales</taxon>
        <taxon>Intrasporangiaceae</taxon>
        <taxon>Marihabitans</taxon>
    </lineage>
</organism>
<evidence type="ECO:0008006" key="4">
    <source>
        <dbReference type="Google" id="ProtNLM"/>
    </source>
</evidence>